<dbReference type="SMART" id="SM00382">
    <property type="entry name" value="AAA"/>
    <property type="match status" value="1"/>
</dbReference>
<dbReference type="EMBL" id="JBEVYD010000012">
    <property type="protein sequence ID" value="KAL3229214.1"/>
    <property type="molecule type" value="Genomic_DNA"/>
</dbReference>
<keyword evidence="3" id="KW-0067">ATP-binding</keyword>
<organism evidence="6 7">
    <name type="scientific">Nakaseomyces bracarensis</name>
    <dbReference type="NCBI Taxonomy" id="273131"/>
    <lineage>
        <taxon>Eukaryota</taxon>
        <taxon>Fungi</taxon>
        <taxon>Dikarya</taxon>
        <taxon>Ascomycota</taxon>
        <taxon>Saccharomycotina</taxon>
        <taxon>Saccharomycetes</taxon>
        <taxon>Saccharomycetales</taxon>
        <taxon>Saccharomycetaceae</taxon>
        <taxon>Nakaseomyces</taxon>
    </lineage>
</organism>
<dbReference type="CDD" id="cd00009">
    <property type="entry name" value="AAA"/>
    <property type="match status" value="1"/>
</dbReference>
<evidence type="ECO:0000256" key="4">
    <source>
        <dbReference type="SAM" id="MobiDB-lite"/>
    </source>
</evidence>
<dbReference type="Gene3D" id="1.10.8.60">
    <property type="match status" value="1"/>
</dbReference>
<dbReference type="CDD" id="cd18140">
    <property type="entry name" value="HLD_clamp_RFC"/>
    <property type="match status" value="1"/>
</dbReference>
<name>A0ABR4NN70_9SACH</name>
<dbReference type="InterPro" id="IPR003959">
    <property type="entry name" value="ATPase_AAA_core"/>
</dbReference>
<dbReference type="SUPFAM" id="SSF52540">
    <property type="entry name" value="P-loop containing nucleoside triphosphate hydrolases"/>
    <property type="match status" value="1"/>
</dbReference>
<protein>
    <submittedName>
        <fullName evidence="6">Chromosome transmission fidelity protein 18</fullName>
    </submittedName>
</protein>
<dbReference type="InterPro" id="IPR003593">
    <property type="entry name" value="AAA+_ATPase"/>
</dbReference>
<dbReference type="PANTHER" id="PTHR23389">
    <property type="entry name" value="CHROMOSOME TRANSMISSION FIDELITY FACTOR 18"/>
    <property type="match status" value="1"/>
</dbReference>
<accession>A0ABR4NN70</accession>
<feature type="compositionally biased region" description="Polar residues" evidence="4">
    <location>
        <begin position="686"/>
        <end position="705"/>
    </location>
</feature>
<proteinExistence type="predicted"/>
<dbReference type="Gene3D" id="3.40.50.300">
    <property type="entry name" value="P-loop containing nucleotide triphosphate hydrolases"/>
    <property type="match status" value="1"/>
</dbReference>
<comment type="caution">
    <text evidence="6">The sequence shown here is derived from an EMBL/GenBank/DDBJ whole genome shotgun (WGS) entry which is preliminary data.</text>
</comment>
<evidence type="ECO:0000256" key="3">
    <source>
        <dbReference type="ARBA" id="ARBA00022840"/>
    </source>
</evidence>
<dbReference type="InterPro" id="IPR047854">
    <property type="entry name" value="RFC_lid"/>
</dbReference>
<feature type="compositionally biased region" description="Gly residues" evidence="4">
    <location>
        <begin position="25"/>
        <end position="41"/>
    </location>
</feature>
<evidence type="ECO:0000313" key="6">
    <source>
        <dbReference type="EMBL" id="KAL3229214.1"/>
    </source>
</evidence>
<dbReference type="Pfam" id="PF25361">
    <property type="entry name" value="AAA_lid_RFC1"/>
    <property type="match status" value="1"/>
</dbReference>
<keyword evidence="2" id="KW-0547">Nucleotide-binding</keyword>
<feature type="region of interest" description="Disordered" evidence="4">
    <location>
        <begin position="115"/>
        <end position="146"/>
    </location>
</feature>
<evidence type="ECO:0000256" key="2">
    <source>
        <dbReference type="ARBA" id="ARBA00022741"/>
    </source>
</evidence>
<evidence type="ECO:0000313" key="7">
    <source>
        <dbReference type="Proteomes" id="UP001623330"/>
    </source>
</evidence>
<feature type="domain" description="AAA+ ATPase" evidence="5">
    <location>
        <begin position="208"/>
        <end position="355"/>
    </location>
</feature>
<dbReference type="PANTHER" id="PTHR23389:SF3">
    <property type="entry name" value="CHROMOSOME TRANSMISSION FIDELITY PROTEIN 18 HOMOLOG"/>
    <property type="match status" value="1"/>
</dbReference>
<feature type="region of interest" description="Disordered" evidence="4">
    <location>
        <begin position="682"/>
        <end position="705"/>
    </location>
</feature>
<evidence type="ECO:0000259" key="5">
    <source>
        <dbReference type="SMART" id="SM00382"/>
    </source>
</evidence>
<keyword evidence="1" id="KW-0235">DNA replication</keyword>
<dbReference type="Proteomes" id="UP001623330">
    <property type="component" value="Unassembled WGS sequence"/>
</dbReference>
<keyword evidence="7" id="KW-1185">Reference proteome</keyword>
<dbReference type="InterPro" id="IPR027417">
    <property type="entry name" value="P-loop_NTPase"/>
</dbReference>
<feature type="region of interest" description="Disordered" evidence="4">
    <location>
        <begin position="23"/>
        <end position="51"/>
    </location>
</feature>
<gene>
    <name evidence="6" type="ORF">RNJ44_02301</name>
</gene>
<reference evidence="6 7" key="1">
    <citation type="submission" date="2024-05" db="EMBL/GenBank/DDBJ databases">
        <title>Long read based assembly of the Candida bracarensis genome reveals expanded adhesin content.</title>
        <authorList>
            <person name="Marcet-Houben M."/>
            <person name="Ksiezopolska E."/>
            <person name="Gabaldon T."/>
        </authorList>
    </citation>
    <scope>NUCLEOTIDE SEQUENCE [LARGE SCALE GENOMIC DNA]</scope>
    <source>
        <strain evidence="6 7">CBM6</strain>
    </source>
</reference>
<evidence type="ECO:0000256" key="1">
    <source>
        <dbReference type="ARBA" id="ARBA00022705"/>
    </source>
</evidence>
<dbReference type="Pfam" id="PF00004">
    <property type="entry name" value="AAA"/>
    <property type="match status" value="1"/>
</dbReference>
<sequence>MAMNFDFGGGSLLFGDVGVEQSVGQGVGQGDGQGQGPGLGPGPDASAKTSANASISYSYDGLRFVSSDGNSVVLEKKDRGVEEPGLGYSTAHKKASLWASDEGYGMNISAMMDRIESTSSSRESDTSNVADDARSPAHGRTGQSQSQLWVEKWRPSKFLDLVGNEKNNRRILRWLRQWSPAVFKEEVDSEAENGGAENENYDPLHRPFKRILMLNGPPGIGKTSVAHVVAKQAGYRVAEINASDERAGSLVRDKVHNTLFNHSFLGGAVCLVADEIDGSVESGFIKVLIDIINNDKRATEQYMFRRNDKSNRKSANKKNRARLLLRPIIVICNNLYAPALEKLRPLCEIVTLRKPSDNSIRERLLHISSKEDINLSIKSINELIDLSEGDIRNCINNLQFQSRETKSKGAKDKDLNDVSGLKDMSLSWFKIVNEIFRKDPHKNNKEQFLQLAKKIEKVDNYDRVVSGCHTLFPYVKYSDIGLNKPSAIADWLFFHEQMFKSMFEHNGELLRYSAIVPMVFHQKFGDISNKDDQRIKNSDFEQREAKKVTESIADLIMKKISTHAPILASNIKKKHLVFEVLPYLDNMISSDISKVKDIKRKQTMLKTMLDLMDVFQLEFLETRNEVYGSKNILIVEPPISKVVLLEEKRINEVLTKRPPNLNLLLAKKEEIKVKKRHFEQIEKNKNVSSNEGPQNKKQKVTIESMSTPKEHSVDVLKSQYGVIKSNLDNEKTSVNNQTEVKIWVKYKEGFSNAVRKKVTWETLWT</sequence>